<keyword evidence="3 8" id="KW-0349">Heme</keyword>
<dbReference type="GO" id="GO:0020037">
    <property type="term" value="F:heme binding"/>
    <property type="evidence" value="ECO:0007669"/>
    <property type="project" value="InterPro"/>
</dbReference>
<evidence type="ECO:0000256" key="2">
    <source>
        <dbReference type="ARBA" id="ARBA00022448"/>
    </source>
</evidence>
<dbReference type="STRING" id="1538553.JT25_008790"/>
<feature type="binding site" description="covalent" evidence="8">
    <location>
        <position position="39"/>
    </location>
    <ligand>
        <name>heme c</name>
        <dbReference type="ChEBI" id="CHEBI:61717"/>
        <label>1</label>
    </ligand>
</feature>
<evidence type="ECO:0000256" key="11">
    <source>
        <dbReference type="SAM" id="SignalP"/>
    </source>
</evidence>
<dbReference type="PANTHER" id="PTHR33751:SF9">
    <property type="entry name" value="CYTOCHROME C4"/>
    <property type="match status" value="1"/>
</dbReference>
<dbReference type="KEGG" id="mdn:JT25_008790"/>
<dbReference type="InterPro" id="IPR024167">
    <property type="entry name" value="Cytochrome_c4-like"/>
</dbReference>
<dbReference type="SUPFAM" id="SSF46626">
    <property type="entry name" value="Cytochrome c"/>
    <property type="match status" value="2"/>
</dbReference>
<dbReference type="EMBL" id="CP014476">
    <property type="protein sequence ID" value="AMK76584.1"/>
    <property type="molecule type" value="Genomic_DNA"/>
</dbReference>
<dbReference type="InterPro" id="IPR050597">
    <property type="entry name" value="Cytochrome_c_Oxidase_Subunit"/>
</dbReference>
<proteinExistence type="predicted"/>
<name>A0A126T4B1_9GAMM</name>
<keyword evidence="7 9" id="KW-0408">Iron</keyword>
<protein>
    <submittedName>
        <fullName evidence="13">Cytochrome C</fullName>
    </submittedName>
</protein>
<feature type="binding site" description="axial binding residue" evidence="9">
    <location>
        <position position="161"/>
    </location>
    <ligand>
        <name>heme c</name>
        <dbReference type="ChEBI" id="CHEBI:61717"/>
        <label>2</label>
    </ligand>
    <ligandPart>
        <name>Fe</name>
        <dbReference type="ChEBI" id="CHEBI:18248"/>
    </ligandPart>
</feature>
<gene>
    <name evidence="13" type="ORF">JT25_008790</name>
</gene>
<evidence type="ECO:0000256" key="7">
    <source>
        <dbReference type="ARBA" id="ARBA00023004"/>
    </source>
</evidence>
<feature type="binding site" description="covalent" evidence="8">
    <location>
        <position position="157"/>
    </location>
    <ligand>
        <name>heme c</name>
        <dbReference type="ChEBI" id="CHEBI:61717"/>
        <label>2</label>
    </ligand>
</feature>
<evidence type="ECO:0000256" key="1">
    <source>
        <dbReference type="ARBA" id="ARBA00004418"/>
    </source>
</evidence>
<reference evidence="13 14" key="1">
    <citation type="journal article" date="2015" name="Environ. Microbiol.">
        <title>Methane oxidation coupled to nitrate reduction under hypoxia by the Gammaproteobacterium Methylomonas denitrificans, sp. nov. type strain FJG1.</title>
        <authorList>
            <person name="Kits K.D."/>
            <person name="Klotz M.G."/>
            <person name="Stein L.Y."/>
        </authorList>
    </citation>
    <scope>NUCLEOTIDE SEQUENCE [LARGE SCALE GENOMIC DNA]</scope>
    <source>
        <strain evidence="13 14">FJG1</strain>
    </source>
</reference>
<feature type="region of interest" description="Disordered" evidence="10">
    <location>
        <begin position="108"/>
        <end position="128"/>
    </location>
</feature>
<feature type="binding site" description="covalent" evidence="8">
    <location>
        <position position="42"/>
    </location>
    <ligand>
        <name>heme c</name>
        <dbReference type="ChEBI" id="CHEBI:61717"/>
        <label>1</label>
    </ligand>
</feature>
<keyword evidence="11" id="KW-0732">Signal</keyword>
<dbReference type="AlphaFoldDB" id="A0A126T4B1"/>
<evidence type="ECO:0000256" key="8">
    <source>
        <dbReference type="PIRSR" id="PIRSR000005-1"/>
    </source>
</evidence>
<keyword evidence="2" id="KW-0813">Transport</keyword>
<accession>A0A126T4B1</accession>
<sequence length="227" mass="24001">MIKKLLTVSISLLLATAAGHVNAQGNASASAGKTKAASCAGCHGEDGNSTMPAFPKLAGQHQTYLVKQLQAFKSGARLAPMMAPLAAGLDDQAIQEIASYYAGNKISTNPAPKLPASDDDDAPAKTPEQEKAALEALITQGSDLYRNGNISREVSACVACHGPYAEGNKPASFPSLHSQHADYLIKSLTDFKTGARSNNRENMMHMIATKMTDEDIKAVAYYISTMK</sequence>
<organism evidence="13 14">
    <name type="scientific">Methylomonas denitrificans</name>
    <dbReference type="NCBI Taxonomy" id="1538553"/>
    <lineage>
        <taxon>Bacteria</taxon>
        <taxon>Pseudomonadati</taxon>
        <taxon>Pseudomonadota</taxon>
        <taxon>Gammaproteobacteria</taxon>
        <taxon>Methylococcales</taxon>
        <taxon>Methylococcaceae</taxon>
        <taxon>Methylomonas</taxon>
    </lineage>
</organism>
<keyword evidence="6" id="KW-0249">Electron transport</keyword>
<feature type="domain" description="Cytochrome c" evidence="12">
    <location>
        <begin position="136"/>
        <end position="227"/>
    </location>
</feature>
<feature type="binding site" description="axial binding residue" evidence="9">
    <location>
        <position position="82"/>
    </location>
    <ligand>
        <name>heme c</name>
        <dbReference type="ChEBI" id="CHEBI:61717"/>
        <label>1</label>
    </ligand>
    <ligandPart>
        <name>Fe</name>
        <dbReference type="ChEBI" id="CHEBI:18248"/>
    </ligandPart>
</feature>
<evidence type="ECO:0000313" key="14">
    <source>
        <dbReference type="Proteomes" id="UP000030512"/>
    </source>
</evidence>
<dbReference type="GO" id="GO:0009055">
    <property type="term" value="F:electron transfer activity"/>
    <property type="evidence" value="ECO:0007669"/>
    <property type="project" value="InterPro"/>
</dbReference>
<evidence type="ECO:0000256" key="4">
    <source>
        <dbReference type="ARBA" id="ARBA00022723"/>
    </source>
</evidence>
<evidence type="ECO:0000256" key="9">
    <source>
        <dbReference type="PIRSR" id="PIRSR000005-2"/>
    </source>
</evidence>
<dbReference type="PIRSF" id="PIRSF000005">
    <property type="entry name" value="Cytochrome_c4"/>
    <property type="match status" value="1"/>
</dbReference>
<dbReference type="GO" id="GO:0005506">
    <property type="term" value="F:iron ion binding"/>
    <property type="evidence" value="ECO:0007669"/>
    <property type="project" value="InterPro"/>
</dbReference>
<dbReference type="RefSeq" id="WP_036278973.1">
    <property type="nucleotide sequence ID" value="NZ_CP014476.1"/>
</dbReference>
<dbReference type="Gene3D" id="1.10.760.10">
    <property type="entry name" value="Cytochrome c-like domain"/>
    <property type="match status" value="2"/>
</dbReference>
<dbReference type="PANTHER" id="PTHR33751">
    <property type="entry name" value="CBB3-TYPE CYTOCHROME C OXIDASE SUBUNIT FIXP"/>
    <property type="match status" value="1"/>
</dbReference>
<dbReference type="OrthoDB" id="9773456at2"/>
<evidence type="ECO:0000256" key="10">
    <source>
        <dbReference type="SAM" id="MobiDB-lite"/>
    </source>
</evidence>
<feature type="binding site" description="covalent" evidence="8">
    <location>
        <position position="160"/>
    </location>
    <ligand>
        <name>heme c</name>
        <dbReference type="ChEBI" id="CHEBI:61717"/>
        <label>2</label>
    </ligand>
</feature>
<comment type="subcellular location">
    <subcellularLocation>
        <location evidence="1">Periplasm</location>
    </subcellularLocation>
</comment>
<dbReference type="InterPro" id="IPR009056">
    <property type="entry name" value="Cyt_c-like_dom"/>
</dbReference>
<dbReference type="GO" id="GO:0042597">
    <property type="term" value="C:periplasmic space"/>
    <property type="evidence" value="ECO:0007669"/>
    <property type="project" value="UniProtKB-SubCell"/>
</dbReference>
<keyword evidence="5" id="KW-0574">Periplasm</keyword>
<keyword evidence="4 9" id="KW-0479">Metal-binding</keyword>
<evidence type="ECO:0000256" key="3">
    <source>
        <dbReference type="ARBA" id="ARBA00022617"/>
    </source>
</evidence>
<feature type="domain" description="Cytochrome c" evidence="12">
    <location>
        <begin position="27"/>
        <end position="105"/>
    </location>
</feature>
<feature type="chain" id="PRO_5007797738" evidence="11">
    <location>
        <begin position="24"/>
        <end position="227"/>
    </location>
</feature>
<dbReference type="PROSITE" id="PS51007">
    <property type="entry name" value="CYTC"/>
    <property type="match status" value="2"/>
</dbReference>
<dbReference type="InterPro" id="IPR036909">
    <property type="entry name" value="Cyt_c-like_dom_sf"/>
</dbReference>
<evidence type="ECO:0000256" key="5">
    <source>
        <dbReference type="ARBA" id="ARBA00022764"/>
    </source>
</evidence>
<comment type="PTM">
    <text evidence="8">Binds 2 heme c groups covalently per subunit.</text>
</comment>
<evidence type="ECO:0000313" key="13">
    <source>
        <dbReference type="EMBL" id="AMK76584.1"/>
    </source>
</evidence>
<dbReference type="Pfam" id="PF00034">
    <property type="entry name" value="Cytochrom_C"/>
    <property type="match status" value="2"/>
</dbReference>
<feature type="binding site" description="axial binding residue" evidence="9">
    <location>
        <position position="43"/>
    </location>
    <ligand>
        <name>heme c</name>
        <dbReference type="ChEBI" id="CHEBI:61717"/>
        <label>1</label>
    </ligand>
    <ligandPart>
        <name>Fe</name>
        <dbReference type="ChEBI" id="CHEBI:18248"/>
    </ligandPart>
</feature>
<evidence type="ECO:0000259" key="12">
    <source>
        <dbReference type="PROSITE" id="PS51007"/>
    </source>
</evidence>
<keyword evidence="14" id="KW-1185">Reference proteome</keyword>
<evidence type="ECO:0000256" key="6">
    <source>
        <dbReference type="ARBA" id="ARBA00022982"/>
    </source>
</evidence>
<feature type="binding site" description="axial binding residue" evidence="9">
    <location>
        <position position="204"/>
    </location>
    <ligand>
        <name>heme c</name>
        <dbReference type="ChEBI" id="CHEBI:61717"/>
        <label>2</label>
    </ligand>
    <ligandPart>
        <name>Fe</name>
        <dbReference type="ChEBI" id="CHEBI:18248"/>
    </ligandPart>
</feature>
<dbReference type="Proteomes" id="UP000030512">
    <property type="component" value="Chromosome"/>
</dbReference>
<feature type="signal peptide" evidence="11">
    <location>
        <begin position="1"/>
        <end position="23"/>
    </location>
</feature>